<dbReference type="InterPro" id="IPR001623">
    <property type="entry name" value="DnaJ_domain"/>
</dbReference>
<feature type="compositionally biased region" description="Basic and acidic residues" evidence="1">
    <location>
        <begin position="68"/>
        <end position="87"/>
    </location>
</feature>
<dbReference type="OrthoDB" id="10250354at2759"/>
<dbReference type="PROSITE" id="PS50076">
    <property type="entry name" value="DNAJ_2"/>
    <property type="match status" value="1"/>
</dbReference>
<dbReference type="Proteomes" id="UP000326757">
    <property type="component" value="Unassembled WGS sequence"/>
</dbReference>
<feature type="region of interest" description="Disordered" evidence="1">
    <location>
        <begin position="651"/>
        <end position="673"/>
    </location>
</feature>
<evidence type="ECO:0000313" key="3">
    <source>
        <dbReference type="EMBL" id="KAB8295806.1"/>
    </source>
</evidence>
<reference evidence="3 4" key="1">
    <citation type="submission" date="2019-06" db="EMBL/GenBank/DDBJ databases">
        <title>Genome Sequence of the Brown Rot Fungal Pathogen Monilinia laxa.</title>
        <authorList>
            <person name="De Miccolis Angelini R.M."/>
            <person name="Landi L."/>
            <person name="Abate D."/>
            <person name="Pollastro S."/>
            <person name="Romanazzi G."/>
            <person name="Faretra F."/>
        </authorList>
    </citation>
    <scope>NUCLEOTIDE SEQUENCE [LARGE SCALE GENOMIC DNA]</scope>
    <source>
        <strain evidence="3 4">Mlax316</strain>
    </source>
</reference>
<keyword evidence="4" id="KW-1185">Reference proteome</keyword>
<feature type="compositionally biased region" description="Basic and acidic residues" evidence="1">
    <location>
        <begin position="261"/>
        <end position="315"/>
    </location>
</feature>
<dbReference type="PROSITE" id="PS00636">
    <property type="entry name" value="DNAJ_1"/>
    <property type="match status" value="1"/>
</dbReference>
<feature type="compositionally biased region" description="Polar residues" evidence="1">
    <location>
        <begin position="529"/>
        <end position="551"/>
    </location>
</feature>
<dbReference type="EMBL" id="VIGI01000009">
    <property type="protein sequence ID" value="KAB8295806.1"/>
    <property type="molecule type" value="Genomic_DNA"/>
</dbReference>
<feature type="compositionally biased region" description="Basic and acidic residues" evidence="1">
    <location>
        <begin position="478"/>
        <end position="487"/>
    </location>
</feature>
<dbReference type="Gene3D" id="1.10.287.110">
    <property type="entry name" value="DnaJ domain"/>
    <property type="match status" value="1"/>
</dbReference>
<organism evidence="3 4">
    <name type="scientific">Monilinia laxa</name>
    <name type="common">Brown rot fungus</name>
    <name type="synonym">Sclerotinia laxa</name>
    <dbReference type="NCBI Taxonomy" id="61186"/>
    <lineage>
        <taxon>Eukaryota</taxon>
        <taxon>Fungi</taxon>
        <taxon>Dikarya</taxon>
        <taxon>Ascomycota</taxon>
        <taxon>Pezizomycotina</taxon>
        <taxon>Leotiomycetes</taxon>
        <taxon>Helotiales</taxon>
        <taxon>Sclerotiniaceae</taxon>
        <taxon>Monilinia</taxon>
    </lineage>
</organism>
<evidence type="ECO:0000313" key="4">
    <source>
        <dbReference type="Proteomes" id="UP000326757"/>
    </source>
</evidence>
<proteinExistence type="predicted"/>
<dbReference type="AlphaFoldDB" id="A0A5N6K0X1"/>
<protein>
    <recommendedName>
        <fullName evidence="2">J domain-containing protein</fullName>
    </recommendedName>
</protein>
<feature type="compositionally biased region" description="Basic and acidic residues" evidence="1">
    <location>
        <begin position="167"/>
        <end position="222"/>
    </location>
</feature>
<evidence type="ECO:0000256" key="1">
    <source>
        <dbReference type="SAM" id="MobiDB-lite"/>
    </source>
</evidence>
<feature type="compositionally biased region" description="Polar residues" evidence="1">
    <location>
        <begin position="118"/>
        <end position="129"/>
    </location>
</feature>
<accession>A0A5N6K0X1</accession>
<sequence length="673" mass="77083">MTSPRLPPDPYKILGVDKDATLPQIRLAHRKLILQCHPDKVQDPKLKAIKGDEFQKVQEAYEILSDVSRRSEYDQSVKLQKLRDELGKTSTSTSTSNSNPTPASTSKTYDYNVRTAEPRTTTYSSSYPKATQKPAKEPNVYSKPAPRSYEDLYDEPVRPSVRRSKTTAREPEKEEKDRRKHHEEDEREKFRRKVEKEAKRDHGDRKKSREKEKRRSPEEKVRPSTYAEDESSEEEYRRKAAERTARRAEETMRAEMASRAQQDREARDRERRDWDRERERERELRDRERERERERDREPPAVKDSPMGEKWKDHMANAARYVQASRRDSEIKPEVPFAPAPPVMPTMRRAETFAAPSPSPYNIRYETVRPSAYGNHSDDETPRRSSAARPSRRSAETPSKTKETPKPSRRSTREAPYVNTGSTSPTKPTLHKQYSEPPIVGVGSGRREPSRSKTEYPREPPPPPSFSRAATFTQGVGIKEDIRDRARGPGRVVQEPESESDSGSDSESPSPTPQYSHVRQPRREGPEPNGTTKTYVINPNGRSELKNSSYRSDLRDDAYTKQNRTPSDGRTSRPPLARSGGSTSRQARSQSRGYHPTSAPEPAEPIVFTAQPKSREPSRGANRGGYPPPQYSVNYAAPITPENVVYSAGTQYVDRRTTDSGHHRDYPRREIYL</sequence>
<dbReference type="GO" id="GO:0005634">
    <property type="term" value="C:nucleus"/>
    <property type="evidence" value="ECO:0007669"/>
    <property type="project" value="TreeGrafter"/>
</dbReference>
<dbReference type="PRINTS" id="PR00625">
    <property type="entry name" value="JDOMAIN"/>
</dbReference>
<dbReference type="SUPFAM" id="SSF46565">
    <property type="entry name" value="Chaperone J-domain"/>
    <property type="match status" value="1"/>
</dbReference>
<comment type="caution">
    <text evidence="3">The sequence shown here is derived from an EMBL/GenBank/DDBJ whole genome shotgun (WGS) entry which is preliminary data.</text>
</comment>
<dbReference type="InterPro" id="IPR036869">
    <property type="entry name" value="J_dom_sf"/>
</dbReference>
<feature type="compositionally biased region" description="Polar residues" evidence="1">
    <location>
        <begin position="560"/>
        <end position="569"/>
    </location>
</feature>
<dbReference type="Pfam" id="PF00226">
    <property type="entry name" value="DnaJ"/>
    <property type="match status" value="1"/>
</dbReference>
<feature type="compositionally biased region" description="Basic and acidic residues" evidence="1">
    <location>
        <begin position="234"/>
        <end position="253"/>
    </location>
</feature>
<dbReference type="FunFam" id="1.10.287.110:FF:000073">
    <property type="entry name" value="DnaJ domain protein"/>
    <property type="match status" value="1"/>
</dbReference>
<dbReference type="InterPro" id="IPR018253">
    <property type="entry name" value="DnaJ_domain_CS"/>
</dbReference>
<dbReference type="GO" id="GO:0031072">
    <property type="term" value="F:heat shock protein binding"/>
    <property type="evidence" value="ECO:0007669"/>
    <property type="project" value="TreeGrafter"/>
</dbReference>
<feature type="compositionally biased region" description="Basic and acidic residues" evidence="1">
    <location>
        <begin position="393"/>
        <end position="406"/>
    </location>
</feature>
<dbReference type="SMART" id="SM00271">
    <property type="entry name" value="DnaJ"/>
    <property type="match status" value="1"/>
</dbReference>
<feature type="domain" description="J" evidence="2">
    <location>
        <begin position="9"/>
        <end position="77"/>
    </location>
</feature>
<evidence type="ECO:0000259" key="2">
    <source>
        <dbReference type="PROSITE" id="PS50076"/>
    </source>
</evidence>
<dbReference type="PANTHER" id="PTHR44144:SF1">
    <property type="entry name" value="DNAJ HOMOLOG SUBFAMILY C MEMBER 9"/>
    <property type="match status" value="1"/>
</dbReference>
<gene>
    <name evidence="3" type="ORF">EYC80_008629</name>
</gene>
<dbReference type="GO" id="GO:0005737">
    <property type="term" value="C:cytoplasm"/>
    <property type="evidence" value="ECO:0007669"/>
    <property type="project" value="TreeGrafter"/>
</dbReference>
<feature type="compositionally biased region" description="Basic and acidic residues" evidence="1">
    <location>
        <begin position="653"/>
        <end position="673"/>
    </location>
</feature>
<feature type="compositionally biased region" description="Basic and acidic residues" evidence="1">
    <location>
        <begin position="445"/>
        <end position="458"/>
    </location>
</feature>
<dbReference type="CDD" id="cd06257">
    <property type="entry name" value="DnaJ"/>
    <property type="match status" value="1"/>
</dbReference>
<dbReference type="InterPro" id="IPR052594">
    <property type="entry name" value="J_domain-containing_protein"/>
</dbReference>
<feature type="compositionally biased region" description="Polar residues" evidence="1">
    <location>
        <begin position="580"/>
        <end position="592"/>
    </location>
</feature>
<name>A0A5N6K0X1_MONLA</name>
<dbReference type="PANTHER" id="PTHR44144">
    <property type="entry name" value="DNAJ HOMOLOG SUBFAMILY C MEMBER 9"/>
    <property type="match status" value="1"/>
</dbReference>
<feature type="compositionally biased region" description="Low complexity" evidence="1">
    <location>
        <begin position="88"/>
        <end position="108"/>
    </location>
</feature>
<feature type="region of interest" description="Disordered" evidence="1">
    <location>
        <begin position="68"/>
        <end position="635"/>
    </location>
</feature>